<organism evidence="1 2">
    <name type="scientific">Bimuria novae-zelandiae CBS 107.79</name>
    <dbReference type="NCBI Taxonomy" id="1447943"/>
    <lineage>
        <taxon>Eukaryota</taxon>
        <taxon>Fungi</taxon>
        <taxon>Dikarya</taxon>
        <taxon>Ascomycota</taxon>
        <taxon>Pezizomycotina</taxon>
        <taxon>Dothideomycetes</taxon>
        <taxon>Pleosporomycetidae</taxon>
        <taxon>Pleosporales</taxon>
        <taxon>Massarineae</taxon>
        <taxon>Didymosphaeriaceae</taxon>
        <taxon>Bimuria</taxon>
    </lineage>
</organism>
<sequence length="81" mass="9590">MRRHWDTHTHTHTHTHIFKGDHNHHITPLEILYNSKCIATHVRRQPHLYYTPQGSCSTSRLIRTQNALQKHQNTSCLLSNM</sequence>
<dbReference type="Proteomes" id="UP000800036">
    <property type="component" value="Unassembled WGS sequence"/>
</dbReference>
<evidence type="ECO:0000313" key="2">
    <source>
        <dbReference type="Proteomes" id="UP000800036"/>
    </source>
</evidence>
<keyword evidence="2" id="KW-1185">Reference proteome</keyword>
<protein>
    <submittedName>
        <fullName evidence="1">Uncharacterized protein</fullName>
    </submittedName>
</protein>
<dbReference type="EMBL" id="ML976692">
    <property type="protein sequence ID" value="KAF1971622.1"/>
    <property type="molecule type" value="Genomic_DNA"/>
</dbReference>
<reference evidence="1" key="1">
    <citation type="journal article" date="2020" name="Stud. Mycol.">
        <title>101 Dothideomycetes genomes: a test case for predicting lifestyles and emergence of pathogens.</title>
        <authorList>
            <person name="Haridas S."/>
            <person name="Albert R."/>
            <person name="Binder M."/>
            <person name="Bloem J."/>
            <person name="Labutti K."/>
            <person name="Salamov A."/>
            <person name="Andreopoulos B."/>
            <person name="Baker S."/>
            <person name="Barry K."/>
            <person name="Bills G."/>
            <person name="Bluhm B."/>
            <person name="Cannon C."/>
            <person name="Castanera R."/>
            <person name="Culley D."/>
            <person name="Daum C."/>
            <person name="Ezra D."/>
            <person name="Gonzalez J."/>
            <person name="Henrissat B."/>
            <person name="Kuo A."/>
            <person name="Liang C."/>
            <person name="Lipzen A."/>
            <person name="Lutzoni F."/>
            <person name="Magnuson J."/>
            <person name="Mondo S."/>
            <person name="Nolan M."/>
            <person name="Ohm R."/>
            <person name="Pangilinan J."/>
            <person name="Park H.-J."/>
            <person name="Ramirez L."/>
            <person name="Alfaro M."/>
            <person name="Sun H."/>
            <person name="Tritt A."/>
            <person name="Yoshinaga Y."/>
            <person name="Zwiers L.-H."/>
            <person name="Turgeon B."/>
            <person name="Goodwin S."/>
            <person name="Spatafora J."/>
            <person name="Crous P."/>
            <person name="Grigoriev I."/>
        </authorList>
    </citation>
    <scope>NUCLEOTIDE SEQUENCE</scope>
    <source>
        <strain evidence="1">CBS 107.79</strain>
    </source>
</reference>
<gene>
    <name evidence="1" type="ORF">BU23DRAFT_177695</name>
</gene>
<evidence type="ECO:0000313" key="1">
    <source>
        <dbReference type="EMBL" id="KAF1971622.1"/>
    </source>
</evidence>
<dbReference type="AlphaFoldDB" id="A0A6A5V6G1"/>
<accession>A0A6A5V6G1</accession>
<proteinExistence type="predicted"/>
<name>A0A6A5V6G1_9PLEO</name>